<dbReference type="PROSITE" id="PS51257">
    <property type="entry name" value="PROKAR_LIPOPROTEIN"/>
    <property type="match status" value="1"/>
</dbReference>
<dbReference type="AlphaFoldDB" id="I1YHX9"/>
<evidence type="ECO:0000313" key="2">
    <source>
        <dbReference type="EMBL" id="AFJ02522.1"/>
    </source>
</evidence>
<name>I1YHX9_METFJ</name>
<gene>
    <name evidence="2" type="ordered locus">Q7C_1372</name>
</gene>
<dbReference type="EMBL" id="CP003380">
    <property type="protein sequence ID" value="AFJ02522.1"/>
    <property type="molecule type" value="Genomic_DNA"/>
</dbReference>
<evidence type="ECO:0000313" key="3">
    <source>
        <dbReference type="Proteomes" id="UP000009145"/>
    </source>
</evidence>
<reference evidence="2 3" key="1">
    <citation type="journal article" date="2012" name="J. Bacteriol.">
        <title>Complete genome sequences of Methylophaga sp. strain JAM1 and Methylophaga sp. strain JAM7.</title>
        <authorList>
            <person name="Villeneuve C."/>
            <person name="Martineau C."/>
            <person name="Mauffrey F."/>
            <person name="Villemur R."/>
        </authorList>
    </citation>
    <scope>NUCLEOTIDE SEQUENCE [LARGE SCALE GENOMIC DNA]</scope>
    <source>
        <strain evidence="2 3">JAM7</strain>
    </source>
</reference>
<dbReference type="KEGG" id="mec:Q7C_1372"/>
<protein>
    <recommendedName>
        <fullName evidence="4">Lipoprotein</fullName>
    </recommendedName>
</protein>
<accession>I1YHX9</accession>
<dbReference type="STRING" id="754477.Q7C_1372"/>
<evidence type="ECO:0008006" key="4">
    <source>
        <dbReference type="Google" id="ProtNLM"/>
    </source>
</evidence>
<dbReference type="PATRIC" id="fig|754477.3.peg.1353"/>
<sequence precursor="true">MNFRFLGVLLVSLTACAQAETATEHFQDVVTEVKSRQGQQYTYYGIYPGMSRAEALKLAKSGDKVLAAHEDPATKGHFLYEVTDPKMKVSISFPNFGRDIPETRDNADIRSPLITITRIALRNAMFDKTNIFDEIQSELGDADAVVSRGPMHTFYYGYHPQESSKALYAACRQDFIENNPEGRIPKAFAHFRFSDKITIAHIQTILDICPSTIELYKSAQINALSPWLWIKFNEKQRDFSIYMNYQGEDYFSAENPKGPLYEQ</sequence>
<organism evidence="2 3">
    <name type="scientific">Methylophaga frappieri (strain ATCC BAA-2434 / DSM 25690 / JAM7)</name>
    <dbReference type="NCBI Taxonomy" id="754477"/>
    <lineage>
        <taxon>Bacteria</taxon>
        <taxon>Pseudomonadati</taxon>
        <taxon>Pseudomonadota</taxon>
        <taxon>Gammaproteobacteria</taxon>
        <taxon>Thiotrichales</taxon>
        <taxon>Piscirickettsiaceae</taxon>
        <taxon>Methylophaga</taxon>
    </lineage>
</organism>
<evidence type="ECO:0000256" key="1">
    <source>
        <dbReference type="SAM" id="SignalP"/>
    </source>
</evidence>
<dbReference type="Proteomes" id="UP000009145">
    <property type="component" value="Chromosome"/>
</dbReference>
<proteinExistence type="predicted"/>
<dbReference type="HOGENOM" id="CLU_1056933_0_0_6"/>
<keyword evidence="3" id="KW-1185">Reference proteome</keyword>
<feature type="signal peptide" evidence="1">
    <location>
        <begin position="1"/>
        <end position="17"/>
    </location>
</feature>
<feature type="chain" id="PRO_5003653995" description="Lipoprotein" evidence="1">
    <location>
        <begin position="18"/>
        <end position="263"/>
    </location>
</feature>
<keyword evidence="1" id="KW-0732">Signal</keyword>